<keyword evidence="9" id="KW-1185">Reference proteome</keyword>
<evidence type="ECO:0000313" key="9">
    <source>
        <dbReference type="Proteomes" id="UP001195769"/>
    </source>
</evidence>
<dbReference type="CDD" id="cd13532">
    <property type="entry name" value="PBP2_PDT_like"/>
    <property type="match status" value="1"/>
</dbReference>
<dbReference type="EMBL" id="JABBWK010000034">
    <property type="protein sequence ID" value="KAG1899119.1"/>
    <property type="molecule type" value="Genomic_DNA"/>
</dbReference>
<gene>
    <name evidence="8" type="ORF">F5891DRAFT_416578</name>
</gene>
<dbReference type="PROSITE" id="PS51171">
    <property type="entry name" value="PREPHENATE_DEHYDR_3"/>
    <property type="match status" value="1"/>
</dbReference>
<keyword evidence="6" id="KW-0456">Lyase</keyword>
<reference evidence="8" key="1">
    <citation type="journal article" date="2020" name="New Phytol.">
        <title>Comparative genomics reveals dynamic genome evolution in host specialist ectomycorrhizal fungi.</title>
        <authorList>
            <person name="Lofgren L.A."/>
            <person name="Nguyen N.H."/>
            <person name="Vilgalys R."/>
            <person name="Ruytinx J."/>
            <person name="Liao H.L."/>
            <person name="Branco S."/>
            <person name="Kuo A."/>
            <person name="LaButti K."/>
            <person name="Lipzen A."/>
            <person name="Andreopoulos W."/>
            <person name="Pangilinan J."/>
            <person name="Riley R."/>
            <person name="Hundley H."/>
            <person name="Na H."/>
            <person name="Barry K."/>
            <person name="Grigoriev I.V."/>
            <person name="Stajich J.E."/>
            <person name="Kennedy P.G."/>
        </authorList>
    </citation>
    <scope>NUCLEOTIDE SEQUENCE</scope>
    <source>
        <strain evidence="8">FC203</strain>
    </source>
</reference>
<evidence type="ECO:0000256" key="1">
    <source>
        <dbReference type="ARBA" id="ARBA00004741"/>
    </source>
</evidence>
<evidence type="ECO:0000259" key="7">
    <source>
        <dbReference type="PROSITE" id="PS51171"/>
    </source>
</evidence>
<evidence type="ECO:0000256" key="3">
    <source>
        <dbReference type="ARBA" id="ARBA00022605"/>
    </source>
</evidence>
<comment type="caution">
    <text evidence="8">The sequence shown here is derived from an EMBL/GenBank/DDBJ whole genome shotgun (WGS) entry which is preliminary data.</text>
</comment>
<evidence type="ECO:0000256" key="5">
    <source>
        <dbReference type="ARBA" id="ARBA00023222"/>
    </source>
</evidence>
<evidence type="ECO:0000256" key="6">
    <source>
        <dbReference type="ARBA" id="ARBA00023239"/>
    </source>
</evidence>
<accession>A0AAD4E633</accession>
<keyword evidence="5" id="KW-0584">Phenylalanine biosynthesis</keyword>
<feature type="domain" description="Prephenate dehydratase" evidence="7">
    <location>
        <begin position="20"/>
        <end position="226"/>
    </location>
</feature>
<dbReference type="RefSeq" id="XP_041224695.1">
    <property type="nucleotide sequence ID" value="XM_041371747.1"/>
</dbReference>
<dbReference type="PANTHER" id="PTHR21022">
    <property type="entry name" value="PREPHENATE DEHYDRATASE P PROTEIN"/>
    <property type="match status" value="1"/>
</dbReference>
<dbReference type="SUPFAM" id="SSF53850">
    <property type="entry name" value="Periplasmic binding protein-like II"/>
    <property type="match status" value="1"/>
</dbReference>
<dbReference type="EC" id="4.2.1.51" evidence="2"/>
<evidence type="ECO:0000256" key="4">
    <source>
        <dbReference type="ARBA" id="ARBA00023141"/>
    </source>
</evidence>
<protein>
    <recommendedName>
        <fullName evidence="2">prephenate dehydratase</fullName>
        <ecNumber evidence="2">4.2.1.51</ecNumber>
    </recommendedName>
</protein>
<evidence type="ECO:0000313" key="8">
    <source>
        <dbReference type="EMBL" id="KAG1899119.1"/>
    </source>
</evidence>
<dbReference type="PANTHER" id="PTHR21022:SF19">
    <property type="entry name" value="PREPHENATE DEHYDRATASE-RELATED"/>
    <property type="match status" value="1"/>
</dbReference>
<sequence>MSNTLPALASSSEEVQELPALNFLGPPGTYSHQAAFDVFGDSVRYVAKQTITSVFESLSPELPFGIIPQENSTNGSVIETYNLLRCESAGRDSFVRGETNLSIKHSLVVRKNVKIEDIEHVFSHEQVRSHTSPFLYITHLDASLQALGQCKAFLKGHLPRASLVPTDSTASAARALLNAPSESFDPFKSAAICSTVVTSLFPGLEVLHTGIQDGESNMTRFYIVSYGADARVPWQTPPIYQKRALIRLLPDRDSLAWDFSRAIKALNIPISRIDRRPSLSSATFHDVYFLEVFAEGGEESDITWFDRVNQAVERLRQGGLESTILGIW</sequence>
<dbReference type="Pfam" id="PF00800">
    <property type="entry name" value="PDT"/>
    <property type="match status" value="2"/>
</dbReference>
<name>A0AAD4E633_9AGAM</name>
<dbReference type="Gene3D" id="3.40.190.10">
    <property type="entry name" value="Periplasmic binding protein-like II"/>
    <property type="match status" value="2"/>
</dbReference>
<evidence type="ECO:0000256" key="2">
    <source>
        <dbReference type="ARBA" id="ARBA00013147"/>
    </source>
</evidence>
<dbReference type="GO" id="GO:0004664">
    <property type="term" value="F:prephenate dehydratase activity"/>
    <property type="evidence" value="ECO:0007669"/>
    <property type="project" value="UniProtKB-EC"/>
</dbReference>
<dbReference type="Proteomes" id="UP001195769">
    <property type="component" value="Unassembled WGS sequence"/>
</dbReference>
<dbReference type="GeneID" id="64666045"/>
<proteinExistence type="predicted"/>
<keyword evidence="4" id="KW-0057">Aromatic amino acid biosynthesis</keyword>
<dbReference type="PIRSF" id="PIRSF001500">
    <property type="entry name" value="Chor_mut_pdt_Ppr"/>
    <property type="match status" value="1"/>
</dbReference>
<dbReference type="InterPro" id="IPR008242">
    <property type="entry name" value="Chor_mutase/pphenate_deHydtase"/>
</dbReference>
<dbReference type="GO" id="GO:0005737">
    <property type="term" value="C:cytoplasm"/>
    <property type="evidence" value="ECO:0007669"/>
    <property type="project" value="TreeGrafter"/>
</dbReference>
<keyword evidence="3" id="KW-0028">Amino-acid biosynthesis</keyword>
<organism evidence="8 9">
    <name type="scientific">Suillus fuscotomentosus</name>
    <dbReference type="NCBI Taxonomy" id="1912939"/>
    <lineage>
        <taxon>Eukaryota</taxon>
        <taxon>Fungi</taxon>
        <taxon>Dikarya</taxon>
        <taxon>Basidiomycota</taxon>
        <taxon>Agaricomycotina</taxon>
        <taxon>Agaricomycetes</taxon>
        <taxon>Agaricomycetidae</taxon>
        <taxon>Boletales</taxon>
        <taxon>Suillineae</taxon>
        <taxon>Suillaceae</taxon>
        <taxon>Suillus</taxon>
    </lineage>
</organism>
<comment type="pathway">
    <text evidence="1">Amino-acid biosynthesis; L-phenylalanine biosynthesis; phenylpyruvate from prephenate: step 1/1.</text>
</comment>
<dbReference type="AlphaFoldDB" id="A0AAD4E633"/>
<dbReference type="InterPro" id="IPR001086">
    <property type="entry name" value="Preph_deHydtase"/>
</dbReference>
<dbReference type="GO" id="GO:0009094">
    <property type="term" value="P:L-phenylalanine biosynthetic process"/>
    <property type="evidence" value="ECO:0007669"/>
    <property type="project" value="UniProtKB-KW"/>
</dbReference>